<dbReference type="SUPFAM" id="SSF56349">
    <property type="entry name" value="DNA breaking-rejoining enzymes"/>
    <property type="match status" value="1"/>
</dbReference>
<dbReference type="EMBL" id="FTNK01000004">
    <property type="protein sequence ID" value="SIQ81413.1"/>
    <property type="molecule type" value="Genomic_DNA"/>
</dbReference>
<dbReference type="InterPro" id="IPR002104">
    <property type="entry name" value="Integrase_catalytic"/>
</dbReference>
<comment type="caution">
    <text evidence="5">The sequence shown here is derived from an EMBL/GenBank/DDBJ whole genome shotgun (WGS) entry which is preliminary data.</text>
</comment>
<organism evidence="5 6">
    <name type="scientific">Paenibacillus macquariensis</name>
    <dbReference type="NCBI Taxonomy" id="948756"/>
    <lineage>
        <taxon>Bacteria</taxon>
        <taxon>Bacillati</taxon>
        <taxon>Bacillota</taxon>
        <taxon>Bacilli</taxon>
        <taxon>Bacillales</taxon>
        <taxon>Paenibacillaceae</taxon>
        <taxon>Paenibacillus</taxon>
    </lineage>
</organism>
<accession>A0ABY1JUV9</accession>
<comment type="similarity">
    <text evidence="1">Belongs to the 'phage' integrase family.</text>
</comment>
<dbReference type="PANTHER" id="PTHR30349">
    <property type="entry name" value="PHAGE INTEGRASE-RELATED"/>
    <property type="match status" value="1"/>
</dbReference>
<evidence type="ECO:0000256" key="3">
    <source>
        <dbReference type="ARBA" id="ARBA00023172"/>
    </source>
</evidence>
<dbReference type="Pfam" id="PF00589">
    <property type="entry name" value="Phage_integrase"/>
    <property type="match status" value="1"/>
</dbReference>
<sequence>MGYKELLDIAKLMTETVRLIAFARFYKNLKIDGLHYIHQVDGSKAIAISRPDHTTHHEATTFLMTQINEKKSQIKTVEGHARNLKKFLDFLMIWKLEDEIDYIHLIPVKSGGTFPLEVILLSFADYLRCIPNGYKPFSEIRGSSHSIQWSMLKSIPLNKHAMAEGKLMPVVRSALNELKKADWSEYPPGAFGPIIYTACAYLEFLRDRTRRYENLPIEQIPRKEARDNYSLISGTAGSRVRIIFDVDNIARDSSTAGPSGGNSRQGTPLDRSEVINESDANSFFALLDPYEDAQDLLLFTILRYFGLRSGEASNIQIEPSTIPANLNMYHSAREGLTISLREKIRYIQESGLHGNWVINTGWKTKASQREVPLINHKAVDPYSGEKIQFPTQNEFTELLYWALVQRRDLLSQYSGKDHGYLFVSASNNSRGKPLSEKGVYSKFNNLANKLFAHSQEAVDVRSFYPHTFRHLFATSLSLRYHRPIEEISKWLGHSSVTITENTYIHWIPESNSDSEKGEVSHMSKFYKQQAEISELALMGTEEET</sequence>
<dbReference type="Proteomes" id="UP000186666">
    <property type="component" value="Unassembled WGS sequence"/>
</dbReference>
<feature type="domain" description="Tyr recombinase" evidence="4">
    <location>
        <begin position="270"/>
        <end position="516"/>
    </location>
</feature>
<evidence type="ECO:0000259" key="4">
    <source>
        <dbReference type="PROSITE" id="PS51898"/>
    </source>
</evidence>
<dbReference type="PANTHER" id="PTHR30349:SF41">
    <property type="entry name" value="INTEGRASE_RECOMBINASE PROTEIN MJ0367-RELATED"/>
    <property type="match status" value="1"/>
</dbReference>
<keyword evidence="6" id="KW-1185">Reference proteome</keyword>
<dbReference type="InterPro" id="IPR050090">
    <property type="entry name" value="Tyrosine_recombinase_XerCD"/>
</dbReference>
<dbReference type="Gene3D" id="1.10.443.10">
    <property type="entry name" value="Intergrase catalytic core"/>
    <property type="match status" value="1"/>
</dbReference>
<keyword evidence="3" id="KW-0233">DNA recombination</keyword>
<protein>
    <submittedName>
        <fullName evidence="5">Phage integrase family protein</fullName>
    </submittedName>
</protein>
<dbReference type="CDD" id="cd00397">
    <property type="entry name" value="DNA_BRE_C"/>
    <property type="match status" value="1"/>
</dbReference>
<gene>
    <name evidence="5" type="ORF">SAMN05421578_104176</name>
</gene>
<proteinExistence type="inferred from homology"/>
<dbReference type="InterPro" id="IPR011010">
    <property type="entry name" value="DNA_brk_join_enz"/>
</dbReference>
<evidence type="ECO:0000256" key="1">
    <source>
        <dbReference type="ARBA" id="ARBA00008857"/>
    </source>
</evidence>
<keyword evidence="2" id="KW-0238">DNA-binding</keyword>
<reference evidence="5 6" key="1">
    <citation type="submission" date="2017-01" db="EMBL/GenBank/DDBJ databases">
        <authorList>
            <person name="Varghese N."/>
            <person name="Submissions S."/>
        </authorList>
    </citation>
    <scope>NUCLEOTIDE SEQUENCE [LARGE SCALE GENOMIC DNA]</scope>
    <source>
        <strain evidence="5 6">ATCC 23464</strain>
    </source>
</reference>
<dbReference type="PROSITE" id="PS51898">
    <property type="entry name" value="TYR_RECOMBINASE"/>
    <property type="match status" value="1"/>
</dbReference>
<dbReference type="InterPro" id="IPR013762">
    <property type="entry name" value="Integrase-like_cat_sf"/>
</dbReference>
<dbReference type="RefSeq" id="WP_068585549.1">
    <property type="nucleotide sequence ID" value="NZ_FTNK01000004.1"/>
</dbReference>
<name>A0ABY1JUV9_9BACL</name>
<evidence type="ECO:0000256" key="2">
    <source>
        <dbReference type="ARBA" id="ARBA00023125"/>
    </source>
</evidence>
<evidence type="ECO:0000313" key="6">
    <source>
        <dbReference type="Proteomes" id="UP000186666"/>
    </source>
</evidence>
<evidence type="ECO:0000313" key="5">
    <source>
        <dbReference type="EMBL" id="SIQ81413.1"/>
    </source>
</evidence>